<name>A0A1X4NR94_9RHOB</name>
<keyword evidence="2" id="KW-1185">Reference proteome</keyword>
<evidence type="ECO:0000313" key="2">
    <source>
        <dbReference type="Proteomes" id="UP000193926"/>
    </source>
</evidence>
<dbReference type="AlphaFoldDB" id="A0A1X4NR94"/>
<protein>
    <submittedName>
        <fullName evidence="1">Uncharacterized protein</fullName>
    </submittedName>
</protein>
<accession>A0A1X4NR94</accession>
<proteinExistence type="predicted"/>
<organism evidence="1 2">
    <name type="scientific">Marivita geojedonensis</name>
    <dbReference type="NCBI Taxonomy" id="1123756"/>
    <lineage>
        <taxon>Bacteria</taxon>
        <taxon>Pseudomonadati</taxon>
        <taxon>Pseudomonadota</taxon>
        <taxon>Alphaproteobacteria</taxon>
        <taxon>Rhodobacterales</taxon>
        <taxon>Roseobacteraceae</taxon>
        <taxon>Marivita</taxon>
    </lineage>
</organism>
<sequence>MTGMKYVWKITARGDQGSTERPPCYAYAGSMREALELAGEPDAIATPQVGREWHSLMDGRRVWREEP</sequence>
<dbReference type="Proteomes" id="UP000193926">
    <property type="component" value="Unassembled WGS sequence"/>
</dbReference>
<comment type="caution">
    <text evidence="1">The sequence shown here is derived from an EMBL/GenBank/DDBJ whole genome shotgun (WGS) entry which is preliminary data.</text>
</comment>
<gene>
    <name evidence="1" type="ORF">MGEO_02890</name>
</gene>
<dbReference type="EMBL" id="JFKC01000001">
    <property type="protein sequence ID" value="OSQ53494.1"/>
    <property type="molecule type" value="Genomic_DNA"/>
</dbReference>
<evidence type="ECO:0000313" key="1">
    <source>
        <dbReference type="EMBL" id="OSQ53494.1"/>
    </source>
</evidence>
<reference evidence="1 2" key="1">
    <citation type="submission" date="2014-03" db="EMBL/GenBank/DDBJ databases">
        <title>The draft genome sequence of Marivita geojedonensis KCTC 23882.</title>
        <authorList>
            <person name="Lai Q."/>
            <person name="Shao Z."/>
        </authorList>
    </citation>
    <scope>NUCLEOTIDE SEQUENCE [LARGE SCALE GENOMIC DNA]</scope>
    <source>
        <strain evidence="1 2">DPG-138</strain>
    </source>
</reference>